<feature type="domain" description="Sugar-binding" evidence="5">
    <location>
        <begin position="92"/>
        <end position="339"/>
    </location>
</feature>
<dbReference type="OrthoDB" id="9793820at2"/>
<keyword evidence="2" id="KW-0805">Transcription regulation</keyword>
<keyword evidence="3" id="KW-0238">DNA-binding</keyword>
<evidence type="ECO:0000259" key="6">
    <source>
        <dbReference type="Pfam" id="PF21715"/>
    </source>
</evidence>
<keyword evidence="8" id="KW-1185">Reference proteome</keyword>
<dbReference type="GO" id="GO:0030246">
    <property type="term" value="F:carbohydrate binding"/>
    <property type="evidence" value="ECO:0007669"/>
    <property type="project" value="InterPro"/>
</dbReference>
<sequence length="355" mass="39328">MNPVSDAQQKLLPEMTELLKKRYSILSAVQLEGPIGRRALSEMVRLTERDVRKETDILRNQNLLIIQNGGMAISQEGISVLERLKETMRQWSGLSDMESALETVLGISRVVIVPQDSDEIAAVQTQIGREAARYLESRFTEFKRIAVTGGSTMAAVADELKTEKPDSQLEFIAARGGLGEDVLHQANTIASAFAKKTGASCRTLYLPDHLSAEAYEMMMREPFIREMNTLYDKAEIIVHGIGDAQEMAARRRSTPEELKVILDGGAVGESFGYYFNESGEVVYRIRTVGIQLEQLKKVPVILAVAGGKTKAKAILSYMKHAPKQTILFTDEGAAEAMLKKYNLTGGNRHDFKISD</sequence>
<dbReference type="SUPFAM" id="SSF100950">
    <property type="entry name" value="NagB/RpiA/CoA transferase-like"/>
    <property type="match status" value="1"/>
</dbReference>
<evidence type="ECO:0000256" key="1">
    <source>
        <dbReference type="ARBA" id="ARBA00010466"/>
    </source>
</evidence>
<evidence type="ECO:0000256" key="2">
    <source>
        <dbReference type="ARBA" id="ARBA00023015"/>
    </source>
</evidence>
<name>A0A1Q2KWR6_9BACL</name>
<evidence type="ECO:0000313" key="8">
    <source>
        <dbReference type="Proteomes" id="UP000188184"/>
    </source>
</evidence>
<dbReference type="SUPFAM" id="SSF46785">
    <property type="entry name" value="Winged helix' DNA-binding domain"/>
    <property type="match status" value="1"/>
</dbReference>
<dbReference type="EMBL" id="CP019640">
    <property type="protein sequence ID" value="AQQ52665.1"/>
    <property type="molecule type" value="Genomic_DNA"/>
</dbReference>
<proteinExistence type="inferred from homology"/>
<dbReference type="InterPro" id="IPR048715">
    <property type="entry name" value="CggR_N"/>
</dbReference>
<dbReference type="InterPro" id="IPR007324">
    <property type="entry name" value="Sugar-bd_dom_put"/>
</dbReference>
<evidence type="ECO:0000259" key="5">
    <source>
        <dbReference type="Pfam" id="PF04198"/>
    </source>
</evidence>
<dbReference type="Gene3D" id="3.40.50.1360">
    <property type="match status" value="1"/>
</dbReference>
<dbReference type="RefSeq" id="WP_077588547.1">
    <property type="nucleotide sequence ID" value="NZ_CP019640.1"/>
</dbReference>
<dbReference type="InterPro" id="IPR051054">
    <property type="entry name" value="SorC_transcr_regulators"/>
</dbReference>
<gene>
    <name evidence="7" type="ORF">B0X71_05835</name>
</gene>
<comment type="similarity">
    <text evidence="1">Belongs to the SorC transcriptional regulatory family.</text>
</comment>
<keyword evidence="4" id="KW-0804">Transcription</keyword>
<dbReference type="Proteomes" id="UP000188184">
    <property type="component" value="Chromosome"/>
</dbReference>
<dbReference type="GO" id="GO:0003677">
    <property type="term" value="F:DNA binding"/>
    <property type="evidence" value="ECO:0007669"/>
    <property type="project" value="UniProtKB-KW"/>
</dbReference>
<evidence type="ECO:0000313" key="7">
    <source>
        <dbReference type="EMBL" id="AQQ52665.1"/>
    </source>
</evidence>
<dbReference type="Pfam" id="PF21715">
    <property type="entry name" value="CggR_N"/>
    <property type="match status" value="1"/>
</dbReference>
<dbReference type="KEGG" id="pmar:B0X71_05835"/>
<protein>
    <submittedName>
        <fullName evidence="7">Uncharacterized protein</fullName>
    </submittedName>
</protein>
<dbReference type="AlphaFoldDB" id="A0A1Q2KWR6"/>
<dbReference type="PANTHER" id="PTHR34294:SF5">
    <property type="entry name" value="CENTRAL GLYCOLYTIC GENES REGULATOR"/>
    <property type="match status" value="1"/>
</dbReference>
<feature type="domain" description="CggR N-terminal DNA binding" evidence="6">
    <location>
        <begin position="19"/>
        <end position="88"/>
    </location>
</feature>
<dbReference type="InterPro" id="IPR037171">
    <property type="entry name" value="NagB/RpiA_transferase-like"/>
</dbReference>
<dbReference type="Pfam" id="PF04198">
    <property type="entry name" value="Sugar-bind"/>
    <property type="match status" value="1"/>
</dbReference>
<dbReference type="InterPro" id="IPR036388">
    <property type="entry name" value="WH-like_DNA-bd_sf"/>
</dbReference>
<dbReference type="Gene3D" id="1.10.10.10">
    <property type="entry name" value="Winged helix-like DNA-binding domain superfamily/Winged helix DNA-binding domain"/>
    <property type="match status" value="1"/>
</dbReference>
<dbReference type="PANTHER" id="PTHR34294">
    <property type="entry name" value="TRANSCRIPTIONAL REGULATOR-RELATED"/>
    <property type="match status" value="1"/>
</dbReference>
<evidence type="ECO:0000256" key="3">
    <source>
        <dbReference type="ARBA" id="ARBA00023125"/>
    </source>
</evidence>
<accession>A0A1Q2KWR6</accession>
<organism evidence="7 8">
    <name type="scientific">Planococcus lenghuensis</name>
    <dbReference type="NCBI Taxonomy" id="2213202"/>
    <lineage>
        <taxon>Bacteria</taxon>
        <taxon>Bacillati</taxon>
        <taxon>Bacillota</taxon>
        <taxon>Bacilli</taxon>
        <taxon>Bacillales</taxon>
        <taxon>Caryophanaceae</taxon>
        <taxon>Planococcus</taxon>
    </lineage>
</organism>
<evidence type="ECO:0000256" key="4">
    <source>
        <dbReference type="ARBA" id="ARBA00023163"/>
    </source>
</evidence>
<reference evidence="7 8" key="1">
    <citation type="submission" date="2017-02" db="EMBL/GenBank/DDBJ databases">
        <title>The complete genomic sequence of a novel cold adapted crude oil-degrading bacterium Planococcus qaidamina Y42.</title>
        <authorList>
            <person name="Yang R."/>
        </authorList>
    </citation>
    <scope>NUCLEOTIDE SEQUENCE [LARGE SCALE GENOMIC DNA]</scope>
    <source>
        <strain evidence="7 8">Y42</strain>
    </source>
</reference>
<dbReference type="InterPro" id="IPR036390">
    <property type="entry name" value="WH_DNA-bd_sf"/>
</dbReference>